<evidence type="ECO:0000313" key="1">
    <source>
        <dbReference type="EMBL" id="RIB02459.1"/>
    </source>
</evidence>
<dbReference type="EMBL" id="QKWP01002689">
    <property type="protein sequence ID" value="RIB02459.1"/>
    <property type="molecule type" value="Genomic_DNA"/>
</dbReference>
<organism evidence="1 2">
    <name type="scientific">Gigaspora rosea</name>
    <dbReference type="NCBI Taxonomy" id="44941"/>
    <lineage>
        <taxon>Eukaryota</taxon>
        <taxon>Fungi</taxon>
        <taxon>Fungi incertae sedis</taxon>
        <taxon>Mucoromycota</taxon>
        <taxon>Glomeromycotina</taxon>
        <taxon>Glomeromycetes</taxon>
        <taxon>Diversisporales</taxon>
        <taxon>Gigasporaceae</taxon>
        <taxon>Gigaspora</taxon>
    </lineage>
</organism>
<evidence type="ECO:0000313" key="2">
    <source>
        <dbReference type="Proteomes" id="UP000266673"/>
    </source>
</evidence>
<protein>
    <recommendedName>
        <fullName evidence="3">RING-type domain-containing protein</fullName>
    </recommendedName>
</protein>
<comment type="caution">
    <text evidence="1">The sequence shown here is derived from an EMBL/GenBank/DDBJ whole genome shotgun (WGS) entry which is preliminary data.</text>
</comment>
<gene>
    <name evidence="1" type="ORF">C2G38_2227782</name>
</gene>
<proteinExistence type="predicted"/>
<reference evidence="1 2" key="1">
    <citation type="submission" date="2018-06" db="EMBL/GenBank/DDBJ databases">
        <title>Comparative genomics reveals the genomic features of Rhizophagus irregularis, R. cerebriforme, R. diaphanum and Gigaspora rosea, and their symbiotic lifestyle signature.</title>
        <authorList>
            <person name="Morin E."/>
            <person name="San Clemente H."/>
            <person name="Chen E.C.H."/>
            <person name="De La Providencia I."/>
            <person name="Hainaut M."/>
            <person name="Kuo A."/>
            <person name="Kohler A."/>
            <person name="Murat C."/>
            <person name="Tang N."/>
            <person name="Roy S."/>
            <person name="Loubradou J."/>
            <person name="Henrissat B."/>
            <person name="Grigoriev I.V."/>
            <person name="Corradi N."/>
            <person name="Roux C."/>
            <person name="Martin F.M."/>
        </authorList>
    </citation>
    <scope>NUCLEOTIDE SEQUENCE [LARGE SCALE GENOMIC DNA]</scope>
    <source>
        <strain evidence="1 2">DAOM 194757</strain>
    </source>
</reference>
<evidence type="ECO:0008006" key="3">
    <source>
        <dbReference type="Google" id="ProtNLM"/>
    </source>
</evidence>
<accession>A0A397U101</accession>
<dbReference type="AlphaFoldDB" id="A0A397U101"/>
<dbReference type="Proteomes" id="UP000266673">
    <property type="component" value="Unassembled WGS sequence"/>
</dbReference>
<name>A0A397U101_9GLOM</name>
<keyword evidence="2" id="KW-1185">Reference proteome</keyword>
<sequence>MAFLRKLNKEDLRQFAITKEATIKTDVDQLTSVNIQCAKESQKDLRTDLLYLEVKMFTRGPCVIAICKEKSSNWKTVTEHVISKGQTNNTLPNYVQLGDTICLNCYNGIVTRSSAIFLQHAQVNVERSEVEVENVNDLERSEVENVIDLEQSEVDNTNEIEFENIEFESTNNCLSFSKAIRVLIKILYSRENKENKPTIYSFDDFQAAMEEEDIRLKDFFDELYLSSNLQSKNVESQMRVKKQLLFVCYFLCGVRNKFVNNAKRDLSIYLNSTGVSDTTLDTLADLGITVTSRSVLRCKTNASEEHAGVVDSTLAGHIEKAMVLNIDDYYSIHTEQMPNTTTTSTAAHLATILLNPITTQEAIPQATVHNPKLVDAELIKMNVENKFMTLYGLSYNQRWGFRAVDDEQKLEELNVHNYDTRLKEKLHIRSMKDVILVDLQENNLHTMEEYIDAINTVKKPLAQNPKPWRINLLLEISRSAWQEISTTVEEKFGLLCKDAEYLALKDLLDNSIPLVLDIYAVFFRSGDFNTYFESCFRVWTVFFRFDRKNYTKAPLMFLSDIFYWESINHPILEAIKAQLPKFSDLTVEIFHSFLRRSTQKHTKAQQIINYGRYLNQLRLDGNGFRENFAHTSTWAAYEYSARDISHLTKKCAYSSSKKKGKKKYEESISLIAMKMPDAQLCHLPLGFNTLCKPDPFRYCDSSNCLVFFSNNPDPIRILACGHTYHESCYRNSGLKCLYCLASLQDGVDRHVQSLLERLKKSKKKKTKKQENTISCDDDDEYGSVNYRTFALEEAIWHFRMQ</sequence>